<sequence length="42" mass="4879">MILMEKQDLASARRRLKSSNLKSRKRALKTLHDARRNAAKSK</sequence>
<evidence type="ECO:0000313" key="2">
    <source>
        <dbReference type="EMBL" id="ETY74997.1"/>
    </source>
</evidence>
<organism evidence="2 3">
    <name type="scientific">Lactiplantibacillus fabifermentans T30PCM01</name>
    <dbReference type="NCBI Taxonomy" id="1400520"/>
    <lineage>
        <taxon>Bacteria</taxon>
        <taxon>Bacillati</taxon>
        <taxon>Bacillota</taxon>
        <taxon>Bacilli</taxon>
        <taxon>Lactobacillales</taxon>
        <taxon>Lactobacillaceae</taxon>
        <taxon>Lactiplantibacillus</taxon>
    </lineage>
</organism>
<dbReference type="Proteomes" id="UP000019247">
    <property type="component" value="Unassembled WGS sequence"/>
</dbReference>
<dbReference type="PATRIC" id="fig|1400520.3.peg.816"/>
<dbReference type="AlphaFoldDB" id="W6T996"/>
<evidence type="ECO:0000256" key="1">
    <source>
        <dbReference type="SAM" id="MobiDB-lite"/>
    </source>
</evidence>
<dbReference type="EMBL" id="AWWK01000021">
    <property type="protein sequence ID" value="ETY74997.1"/>
    <property type="molecule type" value="Genomic_DNA"/>
</dbReference>
<dbReference type="NCBIfam" id="NF038026">
    <property type="entry name" value="RsaX20_sORF"/>
    <property type="match status" value="1"/>
</dbReference>
<dbReference type="HOGENOM" id="CLU_214405_1_0_9"/>
<reference evidence="2 3" key="1">
    <citation type="journal article" date="2014" name="Genome Announc.">
        <title>Genome Sequence of Lactobacillus fabifermentans Strain T30PCM01, Isolated from Fermenting Grape Marc.</title>
        <authorList>
            <person name="Treu L."/>
            <person name="Vendramin V."/>
            <person name="Bovo B."/>
            <person name="Giacomini A."/>
            <person name="Corich V."/>
            <person name="Campanaro S."/>
        </authorList>
    </citation>
    <scope>NUCLEOTIDE SEQUENCE [LARGE SCALE GENOMIC DNA]</scope>
    <source>
        <strain evidence="2 3">T30PCM01</strain>
    </source>
</reference>
<name>W6T996_9LACO</name>
<gene>
    <name evidence="2" type="ORF">LFAB_04145</name>
</gene>
<feature type="region of interest" description="Disordered" evidence="1">
    <location>
        <begin position="1"/>
        <end position="42"/>
    </location>
</feature>
<evidence type="ECO:0000313" key="3">
    <source>
        <dbReference type="Proteomes" id="UP000019247"/>
    </source>
</evidence>
<dbReference type="InterPro" id="IPR049844">
    <property type="entry name" value="RsaX20-like"/>
</dbReference>
<feature type="compositionally biased region" description="Basic residues" evidence="1">
    <location>
        <begin position="12"/>
        <end position="29"/>
    </location>
</feature>
<accession>W6T996</accession>
<dbReference type="STRING" id="1400520.LFAB_04145"/>
<proteinExistence type="predicted"/>
<evidence type="ECO:0008006" key="4">
    <source>
        <dbReference type="Google" id="ProtNLM"/>
    </source>
</evidence>
<comment type="caution">
    <text evidence="2">The sequence shown here is derived from an EMBL/GenBank/DDBJ whole genome shotgun (WGS) entry which is preliminary data.</text>
</comment>
<protein>
    <recommendedName>
        <fullName evidence="4">Metal homeostasis protein</fullName>
    </recommendedName>
</protein>